<name>A0ABY5MWQ1_9SPHN</name>
<dbReference type="InterPro" id="IPR001173">
    <property type="entry name" value="Glyco_trans_2-like"/>
</dbReference>
<dbReference type="Gene3D" id="3.90.550.10">
    <property type="entry name" value="Spore Coat Polysaccharide Biosynthesis Protein SpsA, Chain A"/>
    <property type="match status" value="1"/>
</dbReference>
<keyword evidence="3" id="KW-1185">Reference proteome</keyword>
<dbReference type="InterPro" id="IPR029044">
    <property type="entry name" value="Nucleotide-diphossugar_trans"/>
</dbReference>
<evidence type="ECO:0000259" key="1">
    <source>
        <dbReference type="Pfam" id="PF00535"/>
    </source>
</evidence>
<dbReference type="EC" id="2.4.-.-" evidence="2"/>
<reference evidence="2 3" key="1">
    <citation type="submission" date="2022-05" db="EMBL/GenBank/DDBJ databases">
        <title>S8-45 Sphingomonas ultraviolaceadurans.</title>
        <authorList>
            <person name="Liu Y."/>
        </authorList>
    </citation>
    <scope>NUCLEOTIDE SEQUENCE [LARGE SCALE GENOMIC DNA]</scope>
    <source>
        <strain evidence="2 3">S8-45</strain>
    </source>
</reference>
<accession>A0ABY5MWQ1</accession>
<protein>
    <submittedName>
        <fullName evidence="2">Glycosyltransferase</fullName>
        <ecNumber evidence="2">2.4.-.-</ecNumber>
    </submittedName>
</protein>
<dbReference type="SUPFAM" id="SSF53448">
    <property type="entry name" value="Nucleotide-diphospho-sugar transferases"/>
    <property type="match status" value="1"/>
</dbReference>
<keyword evidence="2" id="KW-0328">Glycosyltransferase</keyword>
<dbReference type="PANTHER" id="PTHR43685:SF2">
    <property type="entry name" value="GLYCOSYLTRANSFERASE 2-LIKE DOMAIN-CONTAINING PROTEIN"/>
    <property type="match status" value="1"/>
</dbReference>
<dbReference type="PANTHER" id="PTHR43685">
    <property type="entry name" value="GLYCOSYLTRANSFERASE"/>
    <property type="match status" value="1"/>
</dbReference>
<dbReference type="Proteomes" id="UP000831921">
    <property type="component" value="Chromosome"/>
</dbReference>
<organism evidence="2 3">
    <name type="scientific">Sphingomonas glaciei</name>
    <dbReference type="NCBI Taxonomy" id="2938948"/>
    <lineage>
        <taxon>Bacteria</taxon>
        <taxon>Pseudomonadati</taxon>
        <taxon>Pseudomonadota</taxon>
        <taxon>Alphaproteobacteria</taxon>
        <taxon>Sphingomonadales</taxon>
        <taxon>Sphingomonadaceae</taxon>
        <taxon>Sphingomonas</taxon>
    </lineage>
</organism>
<dbReference type="InterPro" id="IPR050834">
    <property type="entry name" value="Glycosyltransf_2"/>
</dbReference>
<dbReference type="EMBL" id="CP097253">
    <property type="protein sequence ID" value="UUR08421.1"/>
    <property type="molecule type" value="Genomic_DNA"/>
</dbReference>
<sequence length="314" mass="34354">MIDVSIIIPTYNRVQFLGPAVDSALAQGDGIEVIVVDDGSTDGTAALLARYGDRIRVVRQANRGPSAARNLGAEQARGDHLFFLDSDDLIEPGAISPLLAAAEALESVQVPFGRASIIDEAGRPSTGVAYGYPHLEPGHRLSLADLLTGVMPLCLPLLQRERFLAAGGLDPDLRLGEDHELAIRLHDAGLRFVATGIPVIRVRVHGKPRLSGGDDRAFARQLLRVWQRVSGLVRDRPDFDRRAREALSRVIWVAGRDAARAEDREAAEALFGLARELDPRIERISPWPLRLASNMLGPFRAERFASVLKRLRLV</sequence>
<feature type="domain" description="Glycosyltransferase 2-like" evidence="1">
    <location>
        <begin position="5"/>
        <end position="120"/>
    </location>
</feature>
<keyword evidence="2" id="KW-0808">Transferase</keyword>
<evidence type="ECO:0000313" key="3">
    <source>
        <dbReference type="Proteomes" id="UP000831921"/>
    </source>
</evidence>
<proteinExistence type="predicted"/>
<evidence type="ECO:0000313" key="2">
    <source>
        <dbReference type="EMBL" id="UUR08421.1"/>
    </source>
</evidence>
<dbReference type="RefSeq" id="WP_249504198.1">
    <property type="nucleotide sequence ID" value="NZ_CP097253.1"/>
</dbReference>
<gene>
    <name evidence="2" type="ORF">M1K48_01885</name>
</gene>
<dbReference type="GO" id="GO:0016757">
    <property type="term" value="F:glycosyltransferase activity"/>
    <property type="evidence" value="ECO:0007669"/>
    <property type="project" value="UniProtKB-KW"/>
</dbReference>
<dbReference type="Pfam" id="PF00535">
    <property type="entry name" value="Glycos_transf_2"/>
    <property type="match status" value="1"/>
</dbReference>